<name>W0SJF4_9PROT</name>
<keyword evidence="3" id="KW-1185">Reference proteome</keyword>
<evidence type="ECO:0000313" key="2">
    <source>
        <dbReference type="EMBL" id="BAO31277.1"/>
    </source>
</evidence>
<feature type="compositionally biased region" description="Basic and acidic residues" evidence="1">
    <location>
        <begin position="8"/>
        <end position="25"/>
    </location>
</feature>
<evidence type="ECO:0000313" key="3">
    <source>
        <dbReference type="Proteomes" id="UP000031637"/>
    </source>
</evidence>
<protein>
    <submittedName>
        <fullName evidence="2">Uncharacterized protein</fullName>
    </submittedName>
</protein>
<feature type="compositionally biased region" description="Low complexity" evidence="1">
    <location>
        <begin position="31"/>
        <end position="56"/>
    </location>
</feature>
<organism evidence="2 3">
    <name type="scientific">Sulfuritalea hydrogenivorans sk43H</name>
    <dbReference type="NCBI Taxonomy" id="1223802"/>
    <lineage>
        <taxon>Bacteria</taxon>
        <taxon>Pseudomonadati</taxon>
        <taxon>Pseudomonadota</taxon>
        <taxon>Betaproteobacteria</taxon>
        <taxon>Nitrosomonadales</taxon>
        <taxon>Sterolibacteriaceae</taxon>
        <taxon>Sulfuritalea</taxon>
    </lineage>
</organism>
<dbReference type="RefSeq" id="WP_171817404.1">
    <property type="nucleotide sequence ID" value="NZ_AP012547.1"/>
</dbReference>
<dbReference type="EMBL" id="AP012547">
    <property type="protein sequence ID" value="BAO31277.1"/>
    <property type="molecule type" value="Genomic_DNA"/>
</dbReference>
<gene>
    <name evidence="2" type="ORF">SUTH_03507</name>
</gene>
<feature type="region of interest" description="Disordered" evidence="1">
    <location>
        <begin position="1"/>
        <end position="56"/>
    </location>
</feature>
<reference evidence="2 3" key="1">
    <citation type="journal article" date="2014" name="Syst. Appl. Microbiol.">
        <title>Complete genomes of freshwater sulfur oxidizers Sulfuricella denitrificans skB26 and Sulfuritalea hydrogenivorans sk43H: genetic insights into the sulfur oxidation pathway of betaproteobacteria.</title>
        <authorList>
            <person name="Watanabe T."/>
            <person name="Kojima H."/>
            <person name="Fukui M."/>
        </authorList>
    </citation>
    <scope>NUCLEOTIDE SEQUENCE [LARGE SCALE GENOMIC DNA]</scope>
    <source>
        <strain evidence="2">DSM22779</strain>
    </source>
</reference>
<sequence length="56" mass="6177">MAKPNYSFEKRQRDLAKKAKKEEKRLRKAGTTANPEATETPEPAAVPPAAEVKTVP</sequence>
<dbReference type="HOGENOM" id="CLU_185598_2_1_4"/>
<evidence type="ECO:0000256" key="1">
    <source>
        <dbReference type="SAM" id="MobiDB-lite"/>
    </source>
</evidence>
<dbReference type="Proteomes" id="UP000031637">
    <property type="component" value="Chromosome"/>
</dbReference>
<accession>W0SJF4</accession>
<proteinExistence type="predicted"/>
<dbReference type="STRING" id="1223802.SUTH_03507"/>
<dbReference type="KEGG" id="shd:SUTH_03507"/>
<dbReference type="AlphaFoldDB" id="W0SJF4"/>